<gene>
    <name evidence="2" type="ORF">PMAYCL1PPCAC_11118</name>
</gene>
<dbReference type="GO" id="GO:0043111">
    <property type="term" value="P:replication fork arrest"/>
    <property type="evidence" value="ECO:0007669"/>
    <property type="project" value="TreeGrafter"/>
</dbReference>
<evidence type="ECO:0000313" key="3">
    <source>
        <dbReference type="Proteomes" id="UP001328107"/>
    </source>
</evidence>
<dbReference type="GO" id="GO:0006281">
    <property type="term" value="P:DNA repair"/>
    <property type="evidence" value="ECO:0007669"/>
    <property type="project" value="TreeGrafter"/>
</dbReference>
<feature type="non-terminal residue" evidence="2">
    <location>
        <position position="1"/>
    </location>
</feature>
<feature type="domain" description="PH" evidence="1">
    <location>
        <begin position="1"/>
        <end position="21"/>
    </location>
</feature>
<protein>
    <recommendedName>
        <fullName evidence="1">PH domain-containing protein</fullName>
    </recommendedName>
</protein>
<organism evidence="2 3">
    <name type="scientific">Pristionchus mayeri</name>
    <dbReference type="NCBI Taxonomy" id="1317129"/>
    <lineage>
        <taxon>Eukaryota</taxon>
        <taxon>Metazoa</taxon>
        <taxon>Ecdysozoa</taxon>
        <taxon>Nematoda</taxon>
        <taxon>Chromadorea</taxon>
        <taxon>Rhabditida</taxon>
        <taxon>Rhabditina</taxon>
        <taxon>Diplogasteromorpha</taxon>
        <taxon>Diplogasteroidea</taxon>
        <taxon>Neodiplogasteridae</taxon>
        <taxon>Pristionchus</taxon>
    </lineage>
</organism>
<reference evidence="3" key="1">
    <citation type="submission" date="2022-10" db="EMBL/GenBank/DDBJ databases">
        <title>Genome assembly of Pristionchus species.</title>
        <authorList>
            <person name="Yoshida K."/>
            <person name="Sommer R.J."/>
        </authorList>
    </citation>
    <scope>NUCLEOTIDE SEQUENCE [LARGE SCALE GENOMIC DNA]</scope>
    <source>
        <strain evidence="3">RS5460</strain>
    </source>
</reference>
<keyword evidence="3" id="KW-1185">Reference proteome</keyword>
<dbReference type="GO" id="GO:0000076">
    <property type="term" value="P:DNA replication checkpoint signaling"/>
    <property type="evidence" value="ECO:0007669"/>
    <property type="project" value="TreeGrafter"/>
</dbReference>
<name>A0AAN5C7Z9_9BILA</name>
<evidence type="ECO:0000313" key="2">
    <source>
        <dbReference type="EMBL" id="GMR40923.1"/>
    </source>
</evidence>
<accession>A0AAN5C7Z9</accession>
<dbReference type="AlphaFoldDB" id="A0AAN5C7Z9"/>
<proteinExistence type="predicted"/>
<dbReference type="Pfam" id="PF26019">
    <property type="entry name" value="HTH_TIMELESS"/>
    <property type="match status" value="1"/>
</dbReference>
<dbReference type="PANTHER" id="PTHR22940">
    <property type="entry name" value="TIMEOUT/TIMELESS-2"/>
    <property type="match status" value="1"/>
</dbReference>
<dbReference type="GO" id="GO:0003677">
    <property type="term" value="F:DNA binding"/>
    <property type="evidence" value="ECO:0007669"/>
    <property type="project" value="TreeGrafter"/>
</dbReference>
<dbReference type="InterPro" id="IPR001849">
    <property type="entry name" value="PH_domain"/>
</dbReference>
<dbReference type="PANTHER" id="PTHR22940:SF4">
    <property type="entry name" value="PROTEIN TIMELESS HOMOLOG"/>
    <property type="match status" value="1"/>
</dbReference>
<dbReference type="EMBL" id="BTRK01000003">
    <property type="protein sequence ID" value="GMR40923.1"/>
    <property type="molecule type" value="Genomic_DNA"/>
</dbReference>
<dbReference type="PROSITE" id="PS50003">
    <property type="entry name" value="PH_DOMAIN"/>
    <property type="match status" value="1"/>
</dbReference>
<sequence length="97" mass="11148">FSESKAEEKATWTEALEDELRAHHRDYCEMEGRAEGKDIADYIEHSLSRERTRMQILRKMNELGLDAMGAKAGKGSARDRQFPMIELKDIAEGYEQA</sequence>
<dbReference type="InterPro" id="IPR044998">
    <property type="entry name" value="Timeless"/>
</dbReference>
<comment type="caution">
    <text evidence="2">The sequence shown here is derived from an EMBL/GenBank/DDBJ whole genome shotgun (WGS) entry which is preliminary data.</text>
</comment>
<evidence type="ECO:0000259" key="1">
    <source>
        <dbReference type="PROSITE" id="PS50003"/>
    </source>
</evidence>
<dbReference type="Proteomes" id="UP001328107">
    <property type="component" value="Unassembled WGS sequence"/>
</dbReference>
<dbReference type="GO" id="GO:0031298">
    <property type="term" value="C:replication fork protection complex"/>
    <property type="evidence" value="ECO:0007669"/>
    <property type="project" value="TreeGrafter"/>
</dbReference>